<comment type="similarity">
    <text evidence="3 15">Belongs to the peptidase S11 family.</text>
</comment>
<dbReference type="GO" id="GO:0008360">
    <property type="term" value="P:regulation of cell shape"/>
    <property type="evidence" value="ECO:0007669"/>
    <property type="project" value="UniProtKB-KW"/>
</dbReference>
<reference evidence="17" key="1">
    <citation type="journal article" date="2021" name="PeerJ">
        <title>Extensive microbial diversity within the chicken gut microbiome revealed by metagenomics and culture.</title>
        <authorList>
            <person name="Gilroy R."/>
            <person name="Ravi A."/>
            <person name="Getino M."/>
            <person name="Pursley I."/>
            <person name="Horton D.L."/>
            <person name="Alikhan N.F."/>
            <person name="Baker D."/>
            <person name="Gharbi K."/>
            <person name="Hall N."/>
            <person name="Watson M."/>
            <person name="Adriaenssens E.M."/>
            <person name="Foster-Nyarko E."/>
            <person name="Jarju S."/>
            <person name="Secka A."/>
            <person name="Antonio M."/>
            <person name="Oren A."/>
            <person name="Chaudhuri R.R."/>
            <person name="La Ragione R."/>
            <person name="Hildebrand F."/>
            <person name="Pallen M.J."/>
        </authorList>
    </citation>
    <scope>NUCLEOTIDE SEQUENCE</scope>
    <source>
        <strain evidence="17">CHK187-11901</strain>
    </source>
</reference>
<evidence type="ECO:0000256" key="14">
    <source>
        <dbReference type="PIRSR" id="PIRSR618044-2"/>
    </source>
</evidence>
<keyword evidence="8" id="KW-0378">Hydrolase</keyword>
<dbReference type="Gene3D" id="3.40.710.10">
    <property type="entry name" value="DD-peptidase/beta-lactamase superfamily"/>
    <property type="match status" value="1"/>
</dbReference>
<evidence type="ECO:0000256" key="8">
    <source>
        <dbReference type="ARBA" id="ARBA00022801"/>
    </source>
</evidence>
<dbReference type="Gene3D" id="2.60.410.10">
    <property type="entry name" value="D-Ala-D-Ala carboxypeptidase, C-terminal domain"/>
    <property type="match status" value="1"/>
</dbReference>
<dbReference type="InterPro" id="IPR015956">
    <property type="entry name" value="Peniciliin-bd_prot_C_sf"/>
</dbReference>
<evidence type="ECO:0000256" key="10">
    <source>
        <dbReference type="ARBA" id="ARBA00022984"/>
    </source>
</evidence>
<feature type="domain" description="Peptidase S11 D-Ala-D-Ala carboxypeptidase A C-terminal" evidence="16">
    <location>
        <begin position="272"/>
        <end position="362"/>
    </location>
</feature>
<comment type="function">
    <text evidence="1">Removes C-terminal D-alanyl residues from sugar-peptide cell wall precursors.</text>
</comment>
<dbReference type="SMART" id="SM00936">
    <property type="entry name" value="PBP5_C"/>
    <property type="match status" value="1"/>
</dbReference>
<evidence type="ECO:0000256" key="4">
    <source>
        <dbReference type="ARBA" id="ARBA00012448"/>
    </source>
</evidence>
<dbReference type="PANTHER" id="PTHR21581">
    <property type="entry name" value="D-ALANYL-D-ALANINE CARBOXYPEPTIDASE"/>
    <property type="match status" value="1"/>
</dbReference>
<evidence type="ECO:0000256" key="11">
    <source>
        <dbReference type="ARBA" id="ARBA00023316"/>
    </source>
</evidence>
<proteinExistence type="inferred from homology"/>
<evidence type="ECO:0000256" key="6">
    <source>
        <dbReference type="ARBA" id="ARBA00022670"/>
    </source>
</evidence>
<dbReference type="AlphaFoldDB" id="A0A9D2NQW7"/>
<evidence type="ECO:0000256" key="15">
    <source>
        <dbReference type="RuleBase" id="RU004016"/>
    </source>
</evidence>
<dbReference type="GO" id="GO:0009252">
    <property type="term" value="P:peptidoglycan biosynthetic process"/>
    <property type="evidence" value="ECO:0007669"/>
    <property type="project" value="UniProtKB-KW"/>
</dbReference>
<dbReference type="PANTHER" id="PTHR21581:SF6">
    <property type="entry name" value="TRAFFICKING PROTEIN PARTICLE COMPLEX SUBUNIT 12"/>
    <property type="match status" value="1"/>
</dbReference>
<keyword evidence="11" id="KW-0961">Cell wall biogenesis/degradation</keyword>
<feature type="binding site" evidence="14">
    <location>
        <position position="222"/>
    </location>
    <ligand>
        <name>substrate</name>
    </ligand>
</feature>
<protein>
    <recommendedName>
        <fullName evidence="4">serine-type D-Ala-D-Ala carboxypeptidase</fullName>
        <ecNumber evidence="4">3.4.16.4</ecNumber>
    </recommendedName>
</protein>
<feature type="active site" description="Proton acceptor" evidence="13">
    <location>
        <position position="57"/>
    </location>
</feature>
<dbReference type="Pfam" id="PF07943">
    <property type="entry name" value="PBP5_C"/>
    <property type="match status" value="1"/>
</dbReference>
<comment type="catalytic activity">
    <reaction evidence="12">
        <text>Preferential cleavage: (Ac)2-L-Lys-D-Ala-|-D-Ala. Also transpeptidation of peptidyl-alanyl moieties that are N-acyl substituents of D-alanine.</text>
        <dbReference type="EC" id="3.4.16.4"/>
    </reaction>
</comment>
<evidence type="ECO:0000256" key="5">
    <source>
        <dbReference type="ARBA" id="ARBA00022645"/>
    </source>
</evidence>
<keyword evidence="5 17" id="KW-0121">Carboxypeptidase</keyword>
<keyword evidence="6" id="KW-0645">Protease</keyword>
<evidence type="ECO:0000256" key="9">
    <source>
        <dbReference type="ARBA" id="ARBA00022960"/>
    </source>
</evidence>
<organism evidence="17 18">
    <name type="scientific">Candidatus Merdibacter merdavium</name>
    <dbReference type="NCBI Taxonomy" id="2838692"/>
    <lineage>
        <taxon>Bacteria</taxon>
        <taxon>Bacillati</taxon>
        <taxon>Bacillota</taxon>
        <taxon>Erysipelotrichia</taxon>
        <taxon>Erysipelotrichales</taxon>
        <taxon>Erysipelotrichaceae</taxon>
        <taxon>Merdibacter</taxon>
    </lineage>
</organism>
<dbReference type="SUPFAM" id="SSF69189">
    <property type="entry name" value="Penicillin-binding protein associated domain"/>
    <property type="match status" value="1"/>
</dbReference>
<dbReference type="EC" id="3.4.16.4" evidence="4"/>
<evidence type="ECO:0000313" key="18">
    <source>
        <dbReference type="Proteomes" id="UP000823896"/>
    </source>
</evidence>
<evidence type="ECO:0000256" key="12">
    <source>
        <dbReference type="ARBA" id="ARBA00034000"/>
    </source>
</evidence>
<name>A0A9D2NQW7_9FIRM</name>
<evidence type="ECO:0000256" key="13">
    <source>
        <dbReference type="PIRSR" id="PIRSR618044-1"/>
    </source>
</evidence>
<evidence type="ECO:0000256" key="2">
    <source>
        <dbReference type="ARBA" id="ARBA00004752"/>
    </source>
</evidence>
<evidence type="ECO:0000256" key="7">
    <source>
        <dbReference type="ARBA" id="ARBA00022729"/>
    </source>
</evidence>
<evidence type="ECO:0000259" key="16">
    <source>
        <dbReference type="SMART" id="SM00936"/>
    </source>
</evidence>
<dbReference type="InterPro" id="IPR001967">
    <property type="entry name" value="Peptidase_S11_N"/>
</dbReference>
<evidence type="ECO:0000256" key="3">
    <source>
        <dbReference type="ARBA" id="ARBA00007164"/>
    </source>
</evidence>
<dbReference type="InterPro" id="IPR012338">
    <property type="entry name" value="Beta-lactam/transpept-like"/>
</dbReference>
<dbReference type="GO" id="GO:0071555">
    <property type="term" value="P:cell wall organization"/>
    <property type="evidence" value="ECO:0007669"/>
    <property type="project" value="UniProtKB-KW"/>
</dbReference>
<dbReference type="EMBL" id="DWWM01000044">
    <property type="protein sequence ID" value="HJC36865.1"/>
    <property type="molecule type" value="Genomic_DNA"/>
</dbReference>
<evidence type="ECO:0000256" key="1">
    <source>
        <dbReference type="ARBA" id="ARBA00003217"/>
    </source>
</evidence>
<dbReference type="InterPro" id="IPR037167">
    <property type="entry name" value="Peptidase_S11_C_sf"/>
</dbReference>
<dbReference type="Proteomes" id="UP000823896">
    <property type="component" value="Unassembled WGS sequence"/>
</dbReference>
<keyword evidence="9" id="KW-0133">Cell shape</keyword>
<dbReference type="GO" id="GO:0009002">
    <property type="term" value="F:serine-type D-Ala-D-Ala carboxypeptidase activity"/>
    <property type="evidence" value="ECO:0007669"/>
    <property type="project" value="UniProtKB-EC"/>
</dbReference>
<accession>A0A9D2NQW7</accession>
<gene>
    <name evidence="17" type="ORF">H9702_07010</name>
</gene>
<sequence>MVMIPPVVRAAESETLSQETAELAANAQSVCLIEASSGRQLYARQEDKRMYPASMTKMMGLLLIFEQLHSGSLQMSDMVSASAAAAGMGGSQIYLKEGETMSVEDLLKSVCIASANDAMAALAEKISGSQEAFVTKMNEKAEQLQLKNTHFTNVSGLHDPEHYSCASDMACIASALIKEGGDELLAVTSTYDAYIREDSAQKFWLVNTNKLIRQMEGADGLKTGYTSQAGFCVTATARRGALRLIAVVMHEPDSATRNSETMQLLEYGFSRYEQKQLYAAGDEVDVLTVEKGDPQSVALIARADAYYMYEKGKESKVKSTRIELLKHQLPYHPEDAVARAHVEMSDGYAFTVELGVKETVRPLGFLQLWLRALREMFA</sequence>
<dbReference type="GO" id="GO:0006508">
    <property type="term" value="P:proteolysis"/>
    <property type="evidence" value="ECO:0007669"/>
    <property type="project" value="UniProtKB-KW"/>
</dbReference>
<dbReference type="PRINTS" id="PR00725">
    <property type="entry name" value="DADACBPTASE1"/>
</dbReference>
<comment type="pathway">
    <text evidence="2">Cell wall biogenesis; peptidoglycan biosynthesis.</text>
</comment>
<feature type="active site" evidence="13">
    <location>
        <position position="114"/>
    </location>
</feature>
<feature type="active site" description="Acyl-ester intermediate" evidence="13">
    <location>
        <position position="54"/>
    </location>
</feature>
<keyword evidence="7" id="KW-0732">Signal</keyword>
<dbReference type="SUPFAM" id="SSF56601">
    <property type="entry name" value="beta-lactamase/transpeptidase-like"/>
    <property type="match status" value="1"/>
</dbReference>
<dbReference type="InterPro" id="IPR018044">
    <property type="entry name" value="Peptidase_S11"/>
</dbReference>
<reference evidence="17" key="2">
    <citation type="submission" date="2021-04" db="EMBL/GenBank/DDBJ databases">
        <authorList>
            <person name="Gilroy R."/>
        </authorList>
    </citation>
    <scope>NUCLEOTIDE SEQUENCE</scope>
    <source>
        <strain evidence="17">CHK187-11901</strain>
    </source>
</reference>
<comment type="caution">
    <text evidence="17">The sequence shown here is derived from an EMBL/GenBank/DDBJ whole genome shotgun (WGS) entry which is preliminary data.</text>
</comment>
<dbReference type="InterPro" id="IPR012907">
    <property type="entry name" value="Peptidase_S11_C"/>
</dbReference>
<dbReference type="Pfam" id="PF00768">
    <property type="entry name" value="Peptidase_S11"/>
    <property type="match status" value="1"/>
</dbReference>
<keyword evidence="10" id="KW-0573">Peptidoglycan synthesis</keyword>
<evidence type="ECO:0000313" key="17">
    <source>
        <dbReference type="EMBL" id="HJC36865.1"/>
    </source>
</evidence>